<evidence type="ECO:0000259" key="1">
    <source>
        <dbReference type="Pfam" id="PF01368"/>
    </source>
</evidence>
<dbReference type="Gene3D" id="3.10.310.30">
    <property type="match status" value="1"/>
</dbReference>
<evidence type="ECO:0000313" key="4">
    <source>
        <dbReference type="Proteomes" id="UP000178109"/>
    </source>
</evidence>
<dbReference type="Gene3D" id="3.90.1640.10">
    <property type="entry name" value="inorganic pyrophosphatase (n-terminal core)"/>
    <property type="match status" value="1"/>
</dbReference>
<dbReference type="GO" id="GO:0003676">
    <property type="term" value="F:nucleic acid binding"/>
    <property type="evidence" value="ECO:0007669"/>
    <property type="project" value="InterPro"/>
</dbReference>
<reference evidence="3 4" key="1">
    <citation type="journal article" date="2016" name="Nat. Commun.">
        <title>Thousands of microbial genomes shed light on interconnected biogeochemical processes in an aquifer system.</title>
        <authorList>
            <person name="Anantharaman K."/>
            <person name="Brown C.T."/>
            <person name="Hug L.A."/>
            <person name="Sharon I."/>
            <person name="Castelle C.J."/>
            <person name="Probst A.J."/>
            <person name="Thomas B.C."/>
            <person name="Singh A."/>
            <person name="Wilkins M.J."/>
            <person name="Karaoz U."/>
            <person name="Brodie E.L."/>
            <person name="Williams K.H."/>
            <person name="Hubbard S.S."/>
            <person name="Banfield J.F."/>
        </authorList>
    </citation>
    <scope>NUCLEOTIDE SEQUENCE [LARGE SCALE GENOMIC DNA]</scope>
</reference>
<dbReference type="Pfam" id="PF02272">
    <property type="entry name" value="DHHA1"/>
    <property type="match status" value="1"/>
</dbReference>
<dbReference type="SUPFAM" id="SSF64182">
    <property type="entry name" value="DHH phosphoesterases"/>
    <property type="match status" value="1"/>
</dbReference>
<comment type="caution">
    <text evidence="3">The sequence shown here is derived from an EMBL/GenBank/DDBJ whole genome shotgun (WGS) entry which is preliminary data.</text>
</comment>
<evidence type="ECO:0000313" key="3">
    <source>
        <dbReference type="EMBL" id="OGY91440.1"/>
    </source>
</evidence>
<proteinExistence type="predicted"/>
<dbReference type="EMBL" id="MHKO01000047">
    <property type="protein sequence ID" value="OGY91440.1"/>
    <property type="molecule type" value="Genomic_DNA"/>
</dbReference>
<dbReference type="Proteomes" id="UP000178109">
    <property type="component" value="Unassembled WGS sequence"/>
</dbReference>
<dbReference type="PANTHER" id="PTHR47618:SF1">
    <property type="entry name" value="BIFUNCTIONAL OLIGORIBONUCLEASE AND PAP PHOSPHATASE NRNA"/>
    <property type="match status" value="1"/>
</dbReference>
<protein>
    <recommendedName>
        <fullName evidence="5">DDH domain-containing protein</fullName>
    </recommendedName>
</protein>
<accession>A0A1G2BSS7</accession>
<dbReference type="InterPro" id="IPR051319">
    <property type="entry name" value="Oligoribo/pAp-PDE_c-di-AMP_PDE"/>
</dbReference>
<gene>
    <name evidence="3" type="ORF">A3H70_00245</name>
</gene>
<feature type="domain" description="DHHA1" evidence="2">
    <location>
        <begin position="234"/>
        <end position="304"/>
    </location>
</feature>
<evidence type="ECO:0008006" key="5">
    <source>
        <dbReference type="Google" id="ProtNLM"/>
    </source>
</evidence>
<feature type="domain" description="DDH" evidence="1">
    <location>
        <begin position="19"/>
        <end position="158"/>
    </location>
</feature>
<sequence>MNKAFPELQKFITANKQLAVVTHHRPDGDAIGALLALAAGLASLGKEVSCYCFDALPHYLTFLSGAEKIKSQVDDFWRQTLAIIIVDCGDLSMVGLPAEEFAPKRLAVVDHHISNPLYGEINVVESAAASTAEIIFNYFKFARLAVDKAAATALLTGVYTDTDGFSNLGTTPESLSIAAELLKLGANFKEITANTLQNKSIASLKLWGKALERLRLDRDKGIAVTVLRLSDIEECQAKAEDAEGIASLLNHLSDVKMSMVLREQADGTVKGSLRTANELIDVSKIAKLLGGGGHMKAAGFTVKGRVAETEKGWKIIE</sequence>
<name>A0A1G2BSS7_9BACT</name>
<organism evidence="3 4">
    <name type="scientific">Candidatus Komeilibacteria bacterium RIFCSPLOWO2_02_FULL_48_11</name>
    <dbReference type="NCBI Taxonomy" id="1798553"/>
    <lineage>
        <taxon>Bacteria</taxon>
        <taxon>Candidatus Komeiliibacteriota</taxon>
    </lineage>
</organism>
<dbReference type="InterPro" id="IPR003156">
    <property type="entry name" value="DHHA1_dom"/>
</dbReference>
<dbReference type="PANTHER" id="PTHR47618">
    <property type="entry name" value="BIFUNCTIONAL OLIGORIBONUCLEASE AND PAP PHOSPHATASE NRNA"/>
    <property type="match status" value="1"/>
</dbReference>
<evidence type="ECO:0000259" key="2">
    <source>
        <dbReference type="Pfam" id="PF02272"/>
    </source>
</evidence>
<dbReference type="InterPro" id="IPR038763">
    <property type="entry name" value="DHH_sf"/>
</dbReference>
<dbReference type="AlphaFoldDB" id="A0A1G2BSS7"/>
<dbReference type="InterPro" id="IPR001667">
    <property type="entry name" value="DDH_dom"/>
</dbReference>
<dbReference type="Pfam" id="PF01368">
    <property type="entry name" value="DHH"/>
    <property type="match status" value="1"/>
</dbReference>
<dbReference type="STRING" id="1798553.A3H70_00245"/>